<protein>
    <submittedName>
        <fullName evidence="2">NADPH:quinone oxidoreductase family protein</fullName>
    </submittedName>
</protein>
<name>A0A502EBP1_9MYCO</name>
<dbReference type="InterPro" id="IPR002364">
    <property type="entry name" value="Quin_OxRdtase/zeta-crystal_CS"/>
</dbReference>
<dbReference type="AlphaFoldDB" id="A0A502EBP1"/>
<organism evidence="2 3">
    <name type="scientific">Mycolicibacterium hodleri</name>
    <dbReference type="NCBI Taxonomy" id="49897"/>
    <lineage>
        <taxon>Bacteria</taxon>
        <taxon>Bacillati</taxon>
        <taxon>Actinomycetota</taxon>
        <taxon>Actinomycetes</taxon>
        <taxon>Mycobacteriales</taxon>
        <taxon>Mycobacteriaceae</taxon>
        <taxon>Mycolicibacterium</taxon>
    </lineage>
</organism>
<evidence type="ECO:0000259" key="1">
    <source>
        <dbReference type="SMART" id="SM00829"/>
    </source>
</evidence>
<evidence type="ECO:0000313" key="3">
    <source>
        <dbReference type="Proteomes" id="UP000320095"/>
    </source>
</evidence>
<dbReference type="OrthoDB" id="4190732at2"/>
<dbReference type="InterPro" id="IPR051397">
    <property type="entry name" value="Zn-ADH-like_protein"/>
</dbReference>
<feature type="domain" description="Enoyl reductase (ER)" evidence="1">
    <location>
        <begin position="10"/>
        <end position="322"/>
    </location>
</feature>
<dbReference type="SUPFAM" id="SSF50129">
    <property type="entry name" value="GroES-like"/>
    <property type="match status" value="1"/>
</dbReference>
<accession>A0A502EBP1</accession>
<dbReference type="SMART" id="SM00829">
    <property type="entry name" value="PKS_ER"/>
    <property type="match status" value="1"/>
</dbReference>
<dbReference type="Pfam" id="PF08240">
    <property type="entry name" value="ADH_N"/>
    <property type="match status" value="1"/>
</dbReference>
<dbReference type="GO" id="GO:0008270">
    <property type="term" value="F:zinc ion binding"/>
    <property type="evidence" value="ECO:0007669"/>
    <property type="project" value="InterPro"/>
</dbReference>
<sequence length="324" mass="32973">MKALVAQELSGPSGLVYTDVEDLDDAAGNGMVVVDVGAAGVCFPDLLLIKGEYQLKLDPPFVPGTEVAGVVRSAPDDSGFTAGQRVSTLTMLGAWAERVAVPAAGVTLTPDGIDDGSAVCLLGNYYTMYFALERRAALRAGETVLVLGSAGGVGTAAIQIAKAMGARVIAMVHRTGAADFVESLGADVVLPLTPGWAQAVRDHTDGRGVDVVVDPVGGSVFDDAIRVLATEGRLLVLGFASGGGIPTVKVNRLLLRNVSVVGVGLGEFVNRTPGAQAEIGAGLAKLVDAGLRPPPPVRYPLSEGRAALESLAAGGVKGKVVLEP</sequence>
<dbReference type="PANTHER" id="PTHR43677">
    <property type="entry name" value="SHORT-CHAIN DEHYDROGENASE/REDUCTASE"/>
    <property type="match status" value="1"/>
</dbReference>
<dbReference type="SUPFAM" id="SSF51735">
    <property type="entry name" value="NAD(P)-binding Rossmann-fold domains"/>
    <property type="match status" value="1"/>
</dbReference>
<reference evidence="2 3" key="1">
    <citation type="journal article" date="2019" name="Environ. Microbiol.">
        <title>Species interactions and distinct microbial communities in high Arctic permafrost affected cryosols are associated with the CH4 and CO2 gas fluxes.</title>
        <authorList>
            <person name="Altshuler I."/>
            <person name="Hamel J."/>
            <person name="Turney S."/>
            <person name="Magnuson E."/>
            <person name="Levesque R."/>
            <person name="Greer C."/>
            <person name="Whyte L.G."/>
        </authorList>
    </citation>
    <scope>NUCLEOTIDE SEQUENCE [LARGE SCALE GENOMIC DNA]</scope>
    <source>
        <strain evidence="2 3">S5.20</strain>
    </source>
</reference>
<keyword evidence="3" id="KW-1185">Reference proteome</keyword>
<dbReference type="PROSITE" id="PS01162">
    <property type="entry name" value="QOR_ZETA_CRYSTAL"/>
    <property type="match status" value="1"/>
</dbReference>
<gene>
    <name evidence="2" type="ORF">EAH80_10360</name>
</gene>
<dbReference type="GO" id="GO:0016491">
    <property type="term" value="F:oxidoreductase activity"/>
    <property type="evidence" value="ECO:0007669"/>
    <property type="project" value="InterPro"/>
</dbReference>
<dbReference type="PANTHER" id="PTHR43677:SF4">
    <property type="entry name" value="QUINONE OXIDOREDUCTASE-LIKE PROTEIN 2"/>
    <property type="match status" value="1"/>
</dbReference>
<dbReference type="RefSeq" id="WP_140690030.1">
    <property type="nucleotide sequence ID" value="NZ_RCZG01000003.1"/>
</dbReference>
<dbReference type="InterPro" id="IPR013149">
    <property type="entry name" value="ADH-like_C"/>
</dbReference>
<dbReference type="InterPro" id="IPR013154">
    <property type="entry name" value="ADH-like_N"/>
</dbReference>
<dbReference type="InterPro" id="IPR011032">
    <property type="entry name" value="GroES-like_sf"/>
</dbReference>
<dbReference type="EMBL" id="RCZG01000003">
    <property type="protein sequence ID" value="TPG35155.1"/>
    <property type="molecule type" value="Genomic_DNA"/>
</dbReference>
<evidence type="ECO:0000313" key="2">
    <source>
        <dbReference type="EMBL" id="TPG35155.1"/>
    </source>
</evidence>
<dbReference type="CDD" id="cd08241">
    <property type="entry name" value="QOR1"/>
    <property type="match status" value="1"/>
</dbReference>
<dbReference type="Pfam" id="PF00107">
    <property type="entry name" value="ADH_zinc_N"/>
    <property type="match status" value="1"/>
</dbReference>
<dbReference type="Proteomes" id="UP000320095">
    <property type="component" value="Unassembled WGS sequence"/>
</dbReference>
<proteinExistence type="predicted"/>
<dbReference type="Gene3D" id="3.40.50.720">
    <property type="entry name" value="NAD(P)-binding Rossmann-like Domain"/>
    <property type="match status" value="1"/>
</dbReference>
<comment type="caution">
    <text evidence="2">The sequence shown here is derived from an EMBL/GenBank/DDBJ whole genome shotgun (WGS) entry which is preliminary data.</text>
</comment>
<dbReference type="InterPro" id="IPR020843">
    <property type="entry name" value="ER"/>
</dbReference>
<dbReference type="InterPro" id="IPR036291">
    <property type="entry name" value="NAD(P)-bd_dom_sf"/>
</dbReference>
<dbReference type="Gene3D" id="3.90.180.10">
    <property type="entry name" value="Medium-chain alcohol dehydrogenases, catalytic domain"/>
    <property type="match status" value="1"/>
</dbReference>